<sequence length="444" mass="49782">MAAIAEPRRVAEIMLSWLGLELVSCVELQSLWAGYGHICALRGKVADAAKLPQGLATAASDRSNVALILKLISPPRQRGAKAMDEGHLRKMFSYEVEQYFYQQVAPSLPKDDVAVAECFASTRDERFLDSSPEARGLGGVTATIMTDLRSRFPVAGEKRAVLSSRQIHSALDWLAKFHGTTRVLLSPRVAERLEVGLEDYLLPPLEEAKRRQNGTLQTDGSKSAAGSKLWLNGGYTYLATRRKEYQSLVRDGYSEWSAAFCRPTSGSSVGEMAAKFLTPTGRPFESYIHGDVKSENLFTTAQGDRVAFYDFQYVGLGLGVCDLAKLFTCSVPLEMLTSSDEGGLPEALPMEQEERSLVEAYRQTLLTTIRGDNDDMRLPYDDNDMFLRHWETALVDWCRFQASWGFWGNTEWLEARVRSILADEGWRQWLKLQVDEKKSDANYR</sequence>
<dbReference type="STRING" id="644352.J3NLV1"/>
<evidence type="ECO:0000256" key="1">
    <source>
        <dbReference type="SAM" id="SignalP"/>
    </source>
</evidence>
<accession>J3NLV1</accession>
<dbReference type="EnsemblFungi" id="EJT82277">
    <property type="protein sequence ID" value="EJT82277"/>
    <property type="gene ID" value="GGTG_02251"/>
</dbReference>
<keyword evidence="1" id="KW-0732">Signal</keyword>
<reference evidence="4" key="5">
    <citation type="submission" date="2018-04" db="UniProtKB">
        <authorList>
            <consortium name="EnsemblFungi"/>
        </authorList>
    </citation>
    <scope>IDENTIFICATION</scope>
    <source>
        <strain evidence="4">R3-111a-1</strain>
    </source>
</reference>
<dbReference type="Gene3D" id="3.90.1200.10">
    <property type="match status" value="1"/>
</dbReference>
<feature type="chain" id="PRO_5015094231" description="Aminoglycoside phosphotransferase domain-containing protein" evidence="1">
    <location>
        <begin position="26"/>
        <end position="444"/>
    </location>
</feature>
<organism evidence="3">
    <name type="scientific">Gaeumannomyces tritici (strain R3-111a-1)</name>
    <name type="common">Wheat and barley take-all root rot fungus</name>
    <name type="synonym">Gaeumannomyces graminis var. tritici</name>
    <dbReference type="NCBI Taxonomy" id="644352"/>
    <lineage>
        <taxon>Eukaryota</taxon>
        <taxon>Fungi</taxon>
        <taxon>Dikarya</taxon>
        <taxon>Ascomycota</taxon>
        <taxon>Pezizomycotina</taxon>
        <taxon>Sordariomycetes</taxon>
        <taxon>Sordariomycetidae</taxon>
        <taxon>Magnaporthales</taxon>
        <taxon>Magnaporthaceae</taxon>
        <taxon>Gaeumannomyces</taxon>
    </lineage>
</organism>
<dbReference type="InterPro" id="IPR011009">
    <property type="entry name" value="Kinase-like_dom_sf"/>
</dbReference>
<reference evidence="3" key="3">
    <citation type="submission" date="2010-09" db="EMBL/GenBank/DDBJ databases">
        <title>Annotation of Gaeumannomyces graminis var. tritici R3-111a-1.</title>
        <authorList>
            <consortium name="The Broad Institute Genome Sequencing Platform"/>
            <person name="Ma L.-J."/>
            <person name="Dead R."/>
            <person name="Young S.K."/>
            <person name="Zeng Q."/>
            <person name="Gargeya S."/>
            <person name="Fitzgerald M."/>
            <person name="Haas B."/>
            <person name="Abouelleil A."/>
            <person name="Alvarado L."/>
            <person name="Arachchi H.M."/>
            <person name="Berlin A."/>
            <person name="Brown A."/>
            <person name="Chapman S.B."/>
            <person name="Chen Z."/>
            <person name="Dunbar C."/>
            <person name="Freedman E."/>
            <person name="Gearin G."/>
            <person name="Gellesch M."/>
            <person name="Goldberg J."/>
            <person name="Griggs A."/>
            <person name="Gujja S."/>
            <person name="Heiman D."/>
            <person name="Howarth C."/>
            <person name="Larson L."/>
            <person name="Lui A."/>
            <person name="MacDonald P.J.P."/>
            <person name="Mehta T."/>
            <person name="Montmayeur A."/>
            <person name="Murphy C."/>
            <person name="Neiman D."/>
            <person name="Pearson M."/>
            <person name="Priest M."/>
            <person name="Roberts A."/>
            <person name="Saif S."/>
            <person name="Shea T."/>
            <person name="Shenoy N."/>
            <person name="Sisk P."/>
            <person name="Stolte C."/>
            <person name="Sykes S."/>
            <person name="Yandava C."/>
            <person name="Wortman J."/>
            <person name="Nusbaum C."/>
            <person name="Birren B."/>
        </authorList>
    </citation>
    <scope>NUCLEOTIDE SEQUENCE</scope>
    <source>
        <strain evidence="3">R3-111a-1</strain>
    </source>
</reference>
<dbReference type="RefSeq" id="XP_009218286.1">
    <property type="nucleotide sequence ID" value="XM_009220022.1"/>
</dbReference>
<dbReference type="PANTHER" id="PTHR23020:SF41">
    <property type="entry name" value="AMINOGLYCOSIDE PHOSPHOTRANSFERASE DOMAIN-CONTAINING PROTEIN"/>
    <property type="match status" value="1"/>
</dbReference>
<dbReference type="OrthoDB" id="411145at2759"/>
<reference evidence="4" key="4">
    <citation type="journal article" date="2015" name="G3 (Bethesda)">
        <title>Genome sequences of three phytopathogenic species of the Magnaporthaceae family of fungi.</title>
        <authorList>
            <person name="Okagaki L.H."/>
            <person name="Nunes C.C."/>
            <person name="Sailsbery J."/>
            <person name="Clay B."/>
            <person name="Brown D."/>
            <person name="John T."/>
            <person name="Oh Y."/>
            <person name="Young N."/>
            <person name="Fitzgerald M."/>
            <person name="Haas B.J."/>
            <person name="Zeng Q."/>
            <person name="Young S."/>
            <person name="Adiconis X."/>
            <person name="Fan L."/>
            <person name="Levin J.Z."/>
            <person name="Mitchell T.K."/>
            <person name="Okubara P.A."/>
            <person name="Farman M.L."/>
            <person name="Kohn L.M."/>
            <person name="Birren B."/>
            <person name="Ma L.-J."/>
            <person name="Dean R.A."/>
        </authorList>
    </citation>
    <scope>NUCLEOTIDE SEQUENCE</scope>
    <source>
        <strain evidence="4">R3-111a-1</strain>
    </source>
</reference>
<dbReference type="AlphaFoldDB" id="J3NLV1"/>
<evidence type="ECO:0000313" key="5">
    <source>
        <dbReference type="Proteomes" id="UP000006039"/>
    </source>
</evidence>
<proteinExistence type="predicted"/>
<dbReference type="Pfam" id="PF01636">
    <property type="entry name" value="APH"/>
    <property type="match status" value="1"/>
</dbReference>
<protein>
    <recommendedName>
        <fullName evidence="2">Aminoglycoside phosphotransferase domain-containing protein</fullName>
    </recommendedName>
</protein>
<dbReference type="PANTHER" id="PTHR23020">
    <property type="entry name" value="UNCHARACTERIZED NUCLEAR HORMONE RECEPTOR-RELATED"/>
    <property type="match status" value="1"/>
</dbReference>
<dbReference type="EMBL" id="GL385395">
    <property type="protein sequence ID" value="EJT82277.1"/>
    <property type="molecule type" value="Genomic_DNA"/>
</dbReference>
<keyword evidence="5" id="KW-1185">Reference proteome</keyword>
<dbReference type="VEuPathDB" id="FungiDB:GGTG_02251"/>
<dbReference type="HOGENOM" id="CLU_049945_0_0_1"/>
<gene>
    <name evidence="4" type="primary">20342709</name>
    <name evidence="3" type="ORF">GGTG_02251</name>
</gene>
<evidence type="ECO:0000313" key="3">
    <source>
        <dbReference type="EMBL" id="EJT82277.1"/>
    </source>
</evidence>
<dbReference type="Proteomes" id="UP000006039">
    <property type="component" value="Unassembled WGS sequence"/>
</dbReference>
<reference evidence="3" key="2">
    <citation type="submission" date="2010-07" db="EMBL/GenBank/DDBJ databases">
        <authorList>
            <consortium name="The Broad Institute Genome Sequencing Platform"/>
            <consortium name="Broad Institute Genome Sequencing Center for Infectious Disease"/>
            <person name="Ma L.-J."/>
            <person name="Dead R."/>
            <person name="Young S."/>
            <person name="Zeng Q."/>
            <person name="Koehrsen M."/>
            <person name="Alvarado L."/>
            <person name="Berlin A."/>
            <person name="Chapman S.B."/>
            <person name="Chen Z."/>
            <person name="Freedman E."/>
            <person name="Gellesch M."/>
            <person name="Goldberg J."/>
            <person name="Griggs A."/>
            <person name="Gujja S."/>
            <person name="Heilman E.R."/>
            <person name="Heiman D."/>
            <person name="Hepburn T."/>
            <person name="Howarth C."/>
            <person name="Jen D."/>
            <person name="Larson L."/>
            <person name="Mehta T."/>
            <person name="Neiman D."/>
            <person name="Pearson M."/>
            <person name="Roberts A."/>
            <person name="Saif S."/>
            <person name="Shea T."/>
            <person name="Shenoy N."/>
            <person name="Sisk P."/>
            <person name="Stolte C."/>
            <person name="Sykes S."/>
            <person name="Walk T."/>
            <person name="White J."/>
            <person name="Yandava C."/>
            <person name="Haas B."/>
            <person name="Nusbaum C."/>
            <person name="Birren B."/>
        </authorList>
    </citation>
    <scope>NUCLEOTIDE SEQUENCE</scope>
    <source>
        <strain evidence="3">R3-111a-1</strain>
    </source>
</reference>
<feature type="domain" description="Aminoglycoside phosphotransferase" evidence="2">
    <location>
        <begin position="282"/>
        <end position="327"/>
    </location>
</feature>
<evidence type="ECO:0000313" key="4">
    <source>
        <dbReference type="EnsemblFungi" id="EJT82277"/>
    </source>
</evidence>
<dbReference type="eggNOG" id="ENOG502S072">
    <property type="taxonomic scope" value="Eukaryota"/>
</dbReference>
<dbReference type="GeneID" id="20342709"/>
<reference evidence="5" key="1">
    <citation type="submission" date="2010-07" db="EMBL/GenBank/DDBJ databases">
        <title>The genome sequence of Gaeumannomyces graminis var. tritici strain R3-111a-1.</title>
        <authorList>
            <consortium name="The Broad Institute Genome Sequencing Platform"/>
            <person name="Ma L.-J."/>
            <person name="Dead R."/>
            <person name="Young S."/>
            <person name="Zeng Q."/>
            <person name="Koehrsen M."/>
            <person name="Alvarado L."/>
            <person name="Berlin A."/>
            <person name="Chapman S.B."/>
            <person name="Chen Z."/>
            <person name="Freedman E."/>
            <person name="Gellesch M."/>
            <person name="Goldberg J."/>
            <person name="Griggs A."/>
            <person name="Gujja S."/>
            <person name="Heilman E.R."/>
            <person name="Heiman D."/>
            <person name="Hepburn T."/>
            <person name="Howarth C."/>
            <person name="Jen D."/>
            <person name="Larson L."/>
            <person name="Mehta T."/>
            <person name="Neiman D."/>
            <person name="Pearson M."/>
            <person name="Roberts A."/>
            <person name="Saif S."/>
            <person name="Shea T."/>
            <person name="Shenoy N."/>
            <person name="Sisk P."/>
            <person name="Stolte C."/>
            <person name="Sykes S."/>
            <person name="Walk T."/>
            <person name="White J."/>
            <person name="Yandava C."/>
            <person name="Haas B."/>
            <person name="Nusbaum C."/>
            <person name="Birren B."/>
        </authorList>
    </citation>
    <scope>NUCLEOTIDE SEQUENCE [LARGE SCALE GENOMIC DNA]</scope>
    <source>
        <strain evidence="5">R3-111a-1</strain>
    </source>
</reference>
<feature type="signal peptide" evidence="1">
    <location>
        <begin position="1"/>
        <end position="25"/>
    </location>
</feature>
<dbReference type="InterPro" id="IPR052961">
    <property type="entry name" value="Oxido-Kinase-like_Enzymes"/>
</dbReference>
<evidence type="ECO:0000259" key="2">
    <source>
        <dbReference type="Pfam" id="PF01636"/>
    </source>
</evidence>
<name>J3NLV1_GAET3</name>
<dbReference type="SUPFAM" id="SSF56112">
    <property type="entry name" value="Protein kinase-like (PK-like)"/>
    <property type="match status" value="1"/>
</dbReference>
<dbReference type="InterPro" id="IPR002575">
    <property type="entry name" value="Aminoglycoside_PTrfase"/>
</dbReference>